<evidence type="ECO:0008006" key="4">
    <source>
        <dbReference type="Google" id="ProtNLM"/>
    </source>
</evidence>
<keyword evidence="3" id="KW-1185">Reference proteome</keyword>
<protein>
    <recommendedName>
        <fullName evidence="4">Thioredoxin-like fold domain-containing protein</fullName>
    </recommendedName>
</protein>
<dbReference type="EMBL" id="OMOJ01000005">
    <property type="protein sequence ID" value="SPF80715.1"/>
    <property type="molecule type" value="Genomic_DNA"/>
</dbReference>
<dbReference type="AlphaFoldDB" id="A0A2R8AXD3"/>
<accession>A0A2R8AXD3</accession>
<dbReference type="CDD" id="cd01659">
    <property type="entry name" value="TRX_superfamily"/>
    <property type="match status" value="1"/>
</dbReference>
<name>A0A2R8AXD3_9RHOB</name>
<dbReference type="InterPro" id="IPR036249">
    <property type="entry name" value="Thioredoxin-like_sf"/>
</dbReference>
<dbReference type="RefSeq" id="WP_108886578.1">
    <property type="nucleotide sequence ID" value="NZ_OMOJ01000005.1"/>
</dbReference>
<dbReference type="Proteomes" id="UP000244904">
    <property type="component" value="Unassembled WGS sequence"/>
</dbReference>
<feature type="chain" id="PRO_5015360437" description="Thioredoxin-like fold domain-containing protein" evidence="1">
    <location>
        <begin position="20"/>
        <end position="224"/>
    </location>
</feature>
<dbReference type="OrthoDB" id="7726503at2"/>
<evidence type="ECO:0000256" key="1">
    <source>
        <dbReference type="SAM" id="SignalP"/>
    </source>
</evidence>
<sequence>MRLALALGLIAGLPVATNATGLLGDDPSAYTTLGNELRSLFQDQPEIIAKAMRGPVPYADEIAADLKLIASHSQALFGPHRASFGASEPAKTMAILVRPACPDCIATLADLRNLSSMHPNWRFVVIDLPDDPTDTRPKLMANILRTHGFDAAQTARLLAAQHPDWTGDDLARFLSLSAPSKANNPSDSAVIAELGLDLFPSYILPEMMIRGQMPTFVLQRYLSD</sequence>
<proteinExistence type="predicted"/>
<feature type="signal peptide" evidence="1">
    <location>
        <begin position="1"/>
        <end position="19"/>
    </location>
</feature>
<gene>
    <name evidence="2" type="ORF">PRI8871_02526</name>
</gene>
<reference evidence="3" key="1">
    <citation type="submission" date="2018-03" db="EMBL/GenBank/DDBJ databases">
        <authorList>
            <person name="Rodrigo-Torres L."/>
            <person name="Arahal R. D."/>
            <person name="Lucena T."/>
        </authorList>
    </citation>
    <scope>NUCLEOTIDE SEQUENCE [LARGE SCALE GENOMIC DNA]</scope>
    <source>
        <strain evidence="3">CECT 8871</strain>
    </source>
</reference>
<dbReference type="SUPFAM" id="SSF52833">
    <property type="entry name" value="Thioredoxin-like"/>
    <property type="match status" value="1"/>
</dbReference>
<evidence type="ECO:0000313" key="3">
    <source>
        <dbReference type="Proteomes" id="UP000244904"/>
    </source>
</evidence>
<keyword evidence="1" id="KW-0732">Signal</keyword>
<organism evidence="2 3">
    <name type="scientific">Pseudoprimorskyibacter insulae</name>
    <dbReference type="NCBI Taxonomy" id="1695997"/>
    <lineage>
        <taxon>Bacteria</taxon>
        <taxon>Pseudomonadati</taxon>
        <taxon>Pseudomonadota</taxon>
        <taxon>Alphaproteobacteria</taxon>
        <taxon>Rhodobacterales</taxon>
        <taxon>Paracoccaceae</taxon>
        <taxon>Pseudoprimorskyibacter</taxon>
    </lineage>
</organism>
<evidence type="ECO:0000313" key="2">
    <source>
        <dbReference type="EMBL" id="SPF80715.1"/>
    </source>
</evidence>